<protein>
    <recommendedName>
        <fullName evidence="5 11">Conserved oligomeric Golgi complex subunit 6</fullName>
        <shortName evidence="11">COG complex subunit 6</shortName>
    </recommendedName>
    <alternativeName>
        <fullName evidence="10 11">Component of oligomeric Golgi complex 6</fullName>
    </alternativeName>
</protein>
<keyword evidence="6 11" id="KW-0813">Transport</keyword>
<comment type="similarity">
    <text evidence="3 11">Belongs to the COG6 family.</text>
</comment>
<dbReference type="Pfam" id="PF20653">
    <property type="entry name" value="COG6_C"/>
    <property type="match status" value="1"/>
</dbReference>
<dbReference type="GO" id="GO:0015031">
    <property type="term" value="P:protein transport"/>
    <property type="evidence" value="ECO:0007669"/>
    <property type="project" value="UniProtKB-KW"/>
</dbReference>
<keyword evidence="7 11" id="KW-0653">Protein transport</keyword>
<evidence type="ECO:0000256" key="12">
    <source>
        <dbReference type="SAM" id="Coils"/>
    </source>
</evidence>
<dbReference type="GO" id="GO:0006891">
    <property type="term" value="P:intra-Golgi vesicle-mediated transport"/>
    <property type="evidence" value="ECO:0007669"/>
    <property type="project" value="UniProtKB-UniRule"/>
</dbReference>
<dbReference type="InterPro" id="IPR048369">
    <property type="entry name" value="COG6_C"/>
</dbReference>
<comment type="function">
    <text evidence="1 11">Required for normal Golgi function.</text>
</comment>
<dbReference type="PANTHER" id="PTHR21506:SF0">
    <property type="entry name" value="CONSERVED OLIGOMERIC GOLGI COMPLEX SUBUNIT 6"/>
    <property type="match status" value="1"/>
</dbReference>
<evidence type="ECO:0000313" key="15">
    <source>
        <dbReference type="EMBL" id="OUC44875.1"/>
    </source>
</evidence>
<gene>
    <name evidence="15" type="ORF">D917_02131</name>
</gene>
<dbReference type="InterPro" id="IPR010490">
    <property type="entry name" value="COG6"/>
</dbReference>
<comment type="subcellular location">
    <subcellularLocation>
        <location evidence="2 11">Golgi apparatus membrane</location>
        <topology evidence="2 11">Peripheral membrane protein</topology>
    </subcellularLocation>
</comment>
<proteinExistence type="inferred from homology"/>
<dbReference type="Pfam" id="PF06419">
    <property type="entry name" value="COG6_N"/>
    <property type="match status" value="1"/>
</dbReference>
<feature type="domain" description="Conserved Oligomeric Golgi complex subunit 6 C-terminal" evidence="14">
    <location>
        <begin position="240"/>
        <end position="663"/>
    </location>
</feature>
<dbReference type="GO" id="GO:0017119">
    <property type="term" value="C:Golgi transport complex"/>
    <property type="evidence" value="ECO:0007669"/>
    <property type="project" value="UniProtKB-UniRule"/>
</dbReference>
<evidence type="ECO:0000256" key="7">
    <source>
        <dbReference type="ARBA" id="ARBA00022927"/>
    </source>
</evidence>
<dbReference type="EMBL" id="LVZM01011472">
    <property type="protein sequence ID" value="OUC44875.1"/>
    <property type="molecule type" value="Genomic_DNA"/>
</dbReference>
<dbReference type="SMART" id="SM01087">
    <property type="entry name" value="COG6"/>
    <property type="match status" value="1"/>
</dbReference>
<keyword evidence="9 11" id="KW-0472">Membrane</keyword>
<reference evidence="15 16" key="1">
    <citation type="submission" date="2015-04" db="EMBL/GenBank/DDBJ databases">
        <title>Draft genome of the roundworm Trichinella nativa.</title>
        <authorList>
            <person name="Mitreva M."/>
        </authorList>
    </citation>
    <scope>NUCLEOTIDE SEQUENCE [LARGE SCALE GENOMIC DNA]</scope>
    <source>
        <strain evidence="15 16">ISS45</strain>
    </source>
</reference>
<accession>A0A1Y3EIR4</accession>
<evidence type="ECO:0000256" key="10">
    <source>
        <dbReference type="ARBA" id="ARBA00031348"/>
    </source>
</evidence>
<evidence type="ECO:0000259" key="14">
    <source>
        <dbReference type="Pfam" id="PF20653"/>
    </source>
</evidence>
<evidence type="ECO:0000313" key="16">
    <source>
        <dbReference type="Proteomes" id="UP000243006"/>
    </source>
</evidence>
<keyword evidence="12" id="KW-0175">Coiled coil</keyword>
<name>A0A1Y3EIR4_9BILA</name>
<evidence type="ECO:0000256" key="3">
    <source>
        <dbReference type="ARBA" id="ARBA00011023"/>
    </source>
</evidence>
<sequence length="681" mass="77284">MTPLRQIVALSRRKSCRQVTQCNEFTFLRVEKETPTLTIQTQQPHNSSSVNWTLLYLKSPMSEDSTIHSHLAMDVSRVLQINLNPDMLKAFKTLSLVCGDKSASVRQNLQNTLDNRILSVNKEICDNFSALKARYDDAMDLLNEMEKSCSTMSNHLRDTRKETVKLINQIAKLRKQIEYTENSTSILNNFLSEFQLKAEELDALKSSTNENLSPNFFLAIKRTEQIHAAAKQLSLSGTNTVGLSIVENMAEVMRSAFDTLYHFIQSIPVPSDDFGNGQHRFDTVRSLVRSSIPYCRYSLEEFCSARRSFLIHIFIDSLSKSSDSRIKPIESYSHDPLHYIGDMLALIHQATVNEKELLLSLLKLCDKSVLEKYIPLALSKITDGLSRPFKIRAEQTLARPLGPVIFYQLYVMFHFHLTTVGEKLSKQSELRSCLDDCEQLAMKLFQNCLNTKVCSILKKFHACQSDLVPVQGVSELLQLLRDVLHTPSGTTVLHADDKKRCYSLVFASVIDPMLQTLTMYSTDLSPVDFATYMLNCINAVHSAVAMYEFSDQRLEMLQAQIEVHLGNVVNEMANYILNKLGLTEAYKKALDNNNSDDQRQSQLPSPDFNSSLEKFYTFLNSPETLFMPQFFKITSPTIQNKVKGKTIDALIGVYDKIQNSFHVTRHLSEIKALAALATNQK</sequence>
<comment type="caution">
    <text evidence="15">The sequence shown here is derived from an EMBL/GenBank/DDBJ whole genome shotgun (WGS) entry which is preliminary data.</text>
</comment>
<dbReference type="AlphaFoldDB" id="A0A1Y3EIR4"/>
<evidence type="ECO:0000256" key="11">
    <source>
        <dbReference type="RuleBase" id="RU365075"/>
    </source>
</evidence>
<dbReference type="Proteomes" id="UP000243006">
    <property type="component" value="Unassembled WGS sequence"/>
</dbReference>
<dbReference type="GO" id="GO:0000139">
    <property type="term" value="C:Golgi membrane"/>
    <property type="evidence" value="ECO:0007669"/>
    <property type="project" value="UniProtKB-SubCell"/>
</dbReference>
<evidence type="ECO:0000259" key="13">
    <source>
        <dbReference type="Pfam" id="PF06419"/>
    </source>
</evidence>
<evidence type="ECO:0000256" key="1">
    <source>
        <dbReference type="ARBA" id="ARBA00003627"/>
    </source>
</evidence>
<comment type="subunit">
    <text evidence="4">Component of the conserved oligomeric Golgi complex which is composed of eight different subunits and is required for normal Golgi morphology and localization.</text>
</comment>
<dbReference type="InterPro" id="IPR048368">
    <property type="entry name" value="COG6_N"/>
</dbReference>
<evidence type="ECO:0000256" key="2">
    <source>
        <dbReference type="ARBA" id="ARBA00004395"/>
    </source>
</evidence>
<keyword evidence="8 11" id="KW-0333">Golgi apparatus</keyword>
<dbReference type="PANTHER" id="PTHR21506">
    <property type="entry name" value="COMPONENT OF OLIGOMERIC GOLGI COMPLEX 6"/>
    <property type="match status" value="1"/>
</dbReference>
<organism evidence="15 16">
    <name type="scientific">Trichinella nativa</name>
    <dbReference type="NCBI Taxonomy" id="6335"/>
    <lineage>
        <taxon>Eukaryota</taxon>
        <taxon>Metazoa</taxon>
        <taxon>Ecdysozoa</taxon>
        <taxon>Nematoda</taxon>
        <taxon>Enoplea</taxon>
        <taxon>Dorylaimia</taxon>
        <taxon>Trichinellida</taxon>
        <taxon>Trichinellidae</taxon>
        <taxon>Trichinella</taxon>
    </lineage>
</organism>
<evidence type="ECO:0000256" key="9">
    <source>
        <dbReference type="ARBA" id="ARBA00023136"/>
    </source>
</evidence>
<evidence type="ECO:0000256" key="5">
    <source>
        <dbReference type="ARBA" id="ARBA00020973"/>
    </source>
</evidence>
<evidence type="ECO:0000256" key="6">
    <source>
        <dbReference type="ARBA" id="ARBA00022448"/>
    </source>
</evidence>
<evidence type="ECO:0000256" key="8">
    <source>
        <dbReference type="ARBA" id="ARBA00023034"/>
    </source>
</evidence>
<feature type="coiled-coil region" evidence="12">
    <location>
        <begin position="128"/>
        <end position="176"/>
    </location>
</feature>
<evidence type="ECO:0000256" key="4">
    <source>
        <dbReference type="ARBA" id="ARBA00011166"/>
    </source>
</evidence>
<feature type="domain" description="Conserved oligomeric complex COG6 N-terminal" evidence="13">
    <location>
        <begin position="100"/>
        <end position="207"/>
    </location>
</feature>